<dbReference type="PROSITE" id="PS00411">
    <property type="entry name" value="KINESIN_MOTOR_1"/>
    <property type="match status" value="1"/>
</dbReference>
<dbReference type="Pfam" id="PF00225">
    <property type="entry name" value="Kinesin"/>
    <property type="match status" value="2"/>
</dbReference>
<feature type="repeat" description="PPR" evidence="7">
    <location>
        <begin position="222"/>
        <end position="256"/>
    </location>
</feature>
<feature type="compositionally biased region" description="Polar residues" evidence="9">
    <location>
        <begin position="1202"/>
        <end position="1217"/>
    </location>
</feature>
<name>A0A8X8YGN4_SALSN</name>
<reference evidence="11" key="2">
    <citation type="submission" date="2020-08" db="EMBL/GenBank/DDBJ databases">
        <title>Plant Genome Project.</title>
        <authorList>
            <person name="Zhang R.-G."/>
        </authorList>
    </citation>
    <scope>NUCLEOTIDE SEQUENCE</scope>
    <source>
        <strain evidence="11">Huo1</strain>
        <tissue evidence="11">Leaf</tissue>
    </source>
</reference>
<dbReference type="InterPro" id="IPR027417">
    <property type="entry name" value="P-loop_NTPase"/>
</dbReference>
<reference evidence="11" key="1">
    <citation type="submission" date="2018-01" db="EMBL/GenBank/DDBJ databases">
        <authorList>
            <person name="Mao J.F."/>
        </authorList>
    </citation>
    <scope>NUCLEOTIDE SEQUENCE</scope>
    <source>
        <strain evidence="11">Huo1</strain>
        <tissue evidence="11">Leaf</tissue>
    </source>
</reference>
<keyword evidence="4" id="KW-0067">ATP-binding</keyword>
<feature type="region of interest" description="Disordered" evidence="9">
    <location>
        <begin position="1349"/>
        <end position="1387"/>
    </location>
</feature>
<evidence type="ECO:0000256" key="3">
    <source>
        <dbReference type="ARBA" id="ARBA00022741"/>
    </source>
</evidence>
<comment type="caution">
    <text evidence="11">The sequence shown here is derived from an EMBL/GenBank/DDBJ whole genome shotgun (WGS) entry which is preliminary data.</text>
</comment>
<feature type="region of interest" description="Disordered" evidence="9">
    <location>
        <begin position="1258"/>
        <end position="1299"/>
    </location>
</feature>
<feature type="coiled-coil region" evidence="8">
    <location>
        <begin position="1130"/>
        <end position="1195"/>
    </location>
</feature>
<dbReference type="GO" id="GO:0009451">
    <property type="term" value="P:RNA modification"/>
    <property type="evidence" value="ECO:0007669"/>
    <property type="project" value="InterPro"/>
</dbReference>
<keyword evidence="8" id="KW-0175">Coiled coil</keyword>
<feature type="repeat" description="PPR" evidence="7">
    <location>
        <begin position="323"/>
        <end position="357"/>
    </location>
</feature>
<feature type="repeat" description="PPR" evidence="7">
    <location>
        <begin position="393"/>
        <end position="423"/>
    </location>
</feature>
<feature type="compositionally biased region" description="Basic and acidic residues" evidence="9">
    <location>
        <begin position="1258"/>
        <end position="1269"/>
    </location>
</feature>
<evidence type="ECO:0000256" key="6">
    <source>
        <dbReference type="PROSITE-ProRule" id="PRU00283"/>
    </source>
</evidence>
<dbReference type="PROSITE" id="PS50067">
    <property type="entry name" value="KINESIN_MOTOR_2"/>
    <property type="match status" value="2"/>
</dbReference>
<dbReference type="InterPro" id="IPR036961">
    <property type="entry name" value="Kinesin_motor_dom_sf"/>
</dbReference>
<feature type="repeat" description="PPR" evidence="7">
    <location>
        <begin position="89"/>
        <end position="123"/>
    </location>
</feature>
<dbReference type="PRINTS" id="PR00380">
    <property type="entry name" value="KINESINHEAVY"/>
</dbReference>
<dbReference type="Pfam" id="PF20431">
    <property type="entry name" value="E_motif"/>
    <property type="match status" value="1"/>
</dbReference>
<keyword evidence="3" id="KW-0547">Nucleotide-binding</keyword>
<dbReference type="Pfam" id="PF01535">
    <property type="entry name" value="PPR"/>
    <property type="match status" value="4"/>
</dbReference>
<dbReference type="GO" id="GO:0007018">
    <property type="term" value="P:microtubule-based movement"/>
    <property type="evidence" value="ECO:0007669"/>
    <property type="project" value="InterPro"/>
</dbReference>
<evidence type="ECO:0000256" key="9">
    <source>
        <dbReference type="SAM" id="MobiDB-lite"/>
    </source>
</evidence>
<dbReference type="GO" id="GO:0008017">
    <property type="term" value="F:microtubule binding"/>
    <property type="evidence" value="ECO:0007669"/>
    <property type="project" value="InterPro"/>
</dbReference>
<dbReference type="PANTHER" id="PTHR47926:SF374">
    <property type="entry name" value="PENTATRICOPEPTIDE REPEAT-CONTAINING PROTEIN"/>
    <property type="match status" value="1"/>
</dbReference>
<dbReference type="GO" id="GO:0005524">
    <property type="term" value="F:ATP binding"/>
    <property type="evidence" value="ECO:0007669"/>
    <property type="project" value="UniProtKB-KW"/>
</dbReference>
<comment type="caution">
    <text evidence="6">Lacks conserved residue(s) required for the propagation of feature annotation.</text>
</comment>
<dbReference type="Pfam" id="PF12854">
    <property type="entry name" value="PPR_1"/>
    <property type="match status" value="1"/>
</dbReference>
<feature type="domain" description="Kinesin motor" evidence="10">
    <location>
        <begin position="859"/>
        <end position="1116"/>
    </location>
</feature>
<protein>
    <recommendedName>
        <fullName evidence="10">Kinesin motor domain-containing protein</fullName>
    </recommendedName>
</protein>
<evidence type="ECO:0000256" key="2">
    <source>
        <dbReference type="ARBA" id="ARBA00022737"/>
    </source>
</evidence>
<dbReference type="InterPro" id="IPR001752">
    <property type="entry name" value="Kinesin_motor_dom"/>
</dbReference>
<dbReference type="GO" id="GO:0003777">
    <property type="term" value="F:microtubule motor activity"/>
    <property type="evidence" value="ECO:0007669"/>
    <property type="project" value="InterPro"/>
</dbReference>
<keyword evidence="5" id="KW-0505">Motor protein</keyword>
<keyword evidence="2" id="KW-0677">Repeat</keyword>
<gene>
    <name evidence="11" type="ORF">SASPL_108422</name>
</gene>
<dbReference type="GO" id="GO:0003729">
    <property type="term" value="F:mRNA binding"/>
    <property type="evidence" value="ECO:0007669"/>
    <property type="project" value="UniProtKB-ARBA"/>
</dbReference>
<evidence type="ECO:0000259" key="10">
    <source>
        <dbReference type="PROSITE" id="PS50067"/>
    </source>
</evidence>
<dbReference type="InterPro" id="IPR046848">
    <property type="entry name" value="E_motif"/>
</dbReference>
<evidence type="ECO:0000256" key="8">
    <source>
        <dbReference type="SAM" id="Coils"/>
    </source>
</evidence>
<dbReference type="SUPFAM" id="SSF52540">
    <property type="entry name" value="P-loop containing nucleoside triphosphate hydrolases"/>
    <property type="match status" value="1"/>
</dbReference>
<dbReference type="InterPro" id="IPR011990">
    <property type="entry name" value="TPR-like_helical_dom_sf"/>
</dbReference>
<evidence type="ECO:0000313" key="12">
    <source>
        <dbReference type="Proteomes" id="UP000298416"/>
    </source>
</evidence>
<dbReference type="InterPro" id="IPR002885">
    <property type="entry name" value="PPR_rpt"/>
</dbReference>
<dbReference type="InterPro" id="IPR019821">
    <property type="entry name" value="Kinesin_motor_CS"/>
</dbReference>
<dbReference type="SMART" id="SM00129">
    <property type="entry name" value="KISc"/>
    <property type="match status" value="1"/>
</dbReference>
<proteinExistence type="inferred from homology"/>
<dbReference type="PROSITE" id="PS51375">
    <property type="entry name" value="PPR"/>
    <property type="match status" value="5"/>
</dbReference>
<dbReference type="NCBIfam" id="TIGR00756">
    <property type="entry name" value="PPR"/>
    <property type="match status" value="2"/>
</dbReference>
<organism evidence="11">
    <name type="scientific">Salvia splendens</name>
    <name type="common">Scarlet sage</name>
    <dbReference type="NCBI Taxonomy" id="180675"/>
    <lineage>
        <taxon>Eukaryota</taxon>
        <taxon>Viridiplantae</taxon>
        <taxon>Streptophyta</taxon>
        <taxon>Embryophyta</taxon>
        <taxon>Tracheophyta</taxon>
        <taxon>Spermatophyta</taxon>
        <taxon>Magnoliopsida</taxon>
        <taxon>eudicotyledons</taxon>
        <taxon>Gunneridae</taxon>
        <taxon>Pentapetalae</taxon>
        <taxon>asterids</taxon>
        <taxon>lamiids</taxon>
        <taxon>Lamiales</taxon>
        <taxon>Lamiaceae</taxon>
        <taxon>Nepetoideae</taxon>
        <taxon>Mentheae</taxon>
        <taxon>Salviinae</taxon>
        <taxon>Salvia</taxon>
        <taxon>Salvia subgen. Calosphace</taxon>
        <taxon>core Calosphace</taxon>
    </lineage>
</organism>
<keyword evidence="12" id="KW-1185">Reference proteome</keyword>
<feature type="region of interest" description="Disordered" evidence="9">
    <location>
        <begin position="1195"/>
        <end position="1229"/>
    </location>
</feature>
<dbReference type="PANTHER" id="PTHR47926">
    <property type="entry name" value="PENTATRICOPEPTIDE REPEAT-CONTAINING PROTEIN"/>
    <property type="match status" value="1"/>
</dbReference>
<dbReference type="Gene3D" id="1.25.40.10">
    <property type="entry name" value="Tetratricopeptide repeat domain"/>
    <property type="match status" value="5"/>
</dbReference>
<dbReference type="FunFam" id="1.25.40.10:FF:000690">
    <property type="entry name" value="Pentatricopeptide repeat-containing protein"/>
    <property type="match status" value="1"/>
</dbReference>
<feature type="repeat" description="PPR" evidence="7">
    <location>
        <begin position="424"/>
        <end position="458"/>
    </location>
</feature>
<feature type="domain" description="Kinesin motor" evidence="10">
    <location>
        <begin position="804"/>
        <end position="858"/>
    </location>
</feature>
<sequence>MSAVRCVLTKFRPPPPLLLSWCRSSTSSLHISPHTSKDTLSSFTDANLIELINSCSRQGNIRLGSHLHAYLIKNPPSFDVGAPLTRRNTQLIYNCLLHMYCKCGQLSDAVHLFDEMPLRDTVSWNSLISGFLKVGNLETGFGYFKLLLGSTEYMFDHASLTSVLSACGGKELLAIVKRLHALAILSGYHRDVTVGNALTTSYFRCLSLELGMCVFYEMAERNVVSWTAAISGMAQNEYYAGSLNLFVEMYHSSISPNGLTYLAALTACSGLLALKEGAQIHGVVCKMGYQSNLCIESALMDVYSKCGCVEEAWRIFESAEVLDEVSMTVILAGFAQNGYGEEAIRLFVKMVKAGAYLDPNMISAILGVFGIGASQGLGMQIHSMVTKKGSASNVFVSNGLINMYSKCGELEGSVKVFEGMVKKNQVSWNSMIAAFARHGDGLRALELYEQMKLAGVEPTDVTFLSLLHACSHVGFLHKGMELLQSMEMTYGMRPRVEHYACVVDMLGRAGMFREAKSFIEGLRVKPDALVWQALLGSCSIHGNVDVGNYAAEQLAQAAPDSPVLFVSMANIYSSRGLWKERARTIKKMNEIGVAKDTGASWIEVNKKIHSFVVADRIHQQGDDIYAVLTLLFRHMRDDGLSTTDLNCSSSIAHFPYYWMIELWKPFVRVLISVLLYPLVMLINRLRHHRNIQDVKVIAIQWIRVFLLMILRKHVHRLFRFFAKLKVLATDYREEHARLSNEVKSITIDSLLGSEAFTALENLSVEHELLKNKYHEECDLLKKKYLQECSERKKLYNEVIELKGNIRVFCRCRPLKQDETEKGSTSVVDFDSSQENELQMICSDSSKKQFKFDYVFRPEDNQDNRGVNYRTLEELFRISKERSCVMRYELFVSMLEVYNEKIRDLLVENPNQPAKKLDIKQSAEGTQEVPGLVEARVYDTDGVWSLLKSGSQVRSVGSTNANEFSSRSHCLLRVTVAGENIINGQRTRSHLWLVDLAGSERVGRIEVEGERLKESQFINKSLAALGDVISALASKSSHVPYRHGTISLHNCVFSIIPKLLPDQFISWANRNSKLTHMLQSSLGGDCKTLMFVQISPNSADLGETLCSLNFASRVRGVEHGPAGRQTDHAELLKYKQLAEKAKQDEKEAKKLQDNVQALQLRLAAREHICKNLQDKVRDLETQLAEERKTRIKQENRALASLATHPTLTSNQAEKSSTADNKKPPLGPSLRLPLRRLTNLMPPTPANKKSMMPYLPAVREDRENVSRENKGKQVLKARRGSLAVRPPPATTTGQVFQPKRRSSIATFRPESNSSMATPLPKSSSRMMRNERAMGRQSFVWDPQRVWRTSRVSSPLPQSREAIEATPIGPRSSKFRGSPPSQVPGSWKPKHPTVVALQKKVVWSPLKLRGMKNKRNSMMT</sequence>
<evidence type="ECO:0000256" key="5">
    <source>
        <dbReference type="ARBA" id="ARBA00023175"/>
    </source>
</evidence>
<dbReference type="EMBL" id="PNBA02000003">
    <property type="protein sequence ID" value="KAG6430357.1"/>
    <property type="molecule type" value="Genomic_DNA"/>
</dbReference>
<dbReference type="InterPro" id="IPR046960">
    <property type="entry name" value="PPR_At4g14850-like_plant"/>
</dbReference>
<evidence type="ECO:0000256" key="4">
    <source>
        <dbReference type="ARBA" id="ARBA00022840"/>
    </source>
</evidence>
<comment type="similarity">
    <text evidence="6">Belongs to the TRAFAC class myosin-kinesin ATPase superfamily. Kinesin family.</text>
</comment>
<accession>A0A8X8YGN4</accession>
<dbReference type="Pfam" id="PF13041">
    <property type="entry name" value="PPR_2"/>
    <property type="match status" value="1"/>
</dbReference>
<evidence type="ECO:0000256" key="7">
    <source>
        <dbReference type="PROSITE-ProRule" id="PRU00708"/>
    </source>
</evidence>
<evidence type="ECO:0000256" key="1">
    <source>
        <dbReference type="ARBA" id="ARBA00006643"/>
    </source>
</evidence>
<evidence type="ECO:0000313" key="11">
    <source>
        <dbReference type="EMBL" id="KAG6430357.1"/>
    </source>
</evidence>
<dbReference type="Proteomes" id="UP000298416">
    <property type="component" value="Unassembled WGS sequence"/>
</dbReference>
<comment type="similarity">
    <text evidence="1">Belongs to the PPR family. PCMP-H subfamily.</text>
</comment>
<dbReference type="Gene3D" id="3.40.850.10">
    <property type="entry name" value="Kinesin motor domain"/>
    <property type="match status" value="2"/>
</dbReference>